<dbReference type="OrthoDB" id="8563468at2"/>
<dbReference type="AlphaFoldDB" id="C6X8N8"/>
<dbReference type="EMBL" id="CP001674">
    <property type="protein sequence ID" value="ACT49508.1"/>
    <property type="molecule type" value="Genomic_DNA"/>
</dbReference>
<gene>
    <name evidence="2" type="ordered locus">Msip34_0259</name>
</gene>
<protein>
    <recommendedName>
        <fullName evidence="1">STAS domain-containing protein</fullName>
    </recommendedName>
</protein>
<organism evidence="2 3">
    <name type="scientific">Methylovorus glucosotrophus (strain SIP3-4)</name>
    <dbReference type="NCBI Taxonomy" id="582744"/>
    <lineage>
        <taxon>Bacteria</taxon>
        <taxon>Pseudomonadati</taxon>
        <taxon>Pseudomonadota</taxon>
        <taxon>Betaproteobacteria</taxon>
        <taxon>Nitrosomonadales</taxon>
        <taxon>Methylophilaceae</taxon>
        <taxon>Methylovorus</taxon>
    </lineage>
</organism>
<evidence type="ECO:0000259" key="1">
    <source>
        <dbReference type="PROSITE" id="PS50801"/>
    </source>
</evidence>
<dbReference type="InterPro" id="IPR058548">
    <property type="entry name" value="MlaB-like_STAS"/>
</dbReference>
<dbReference type="RefSeq" id="WP_015829245.1">
    <property type="nucleotide sequence ID" value="NC_012969.1"/>
</dbReference>
<dbReference type="Gene3D" id="3.30.750.24">
    <property type="entry name" value="STAS domain"/>
    <property type="match status" value="1"/>
</dbReference>
<dbReference type="InterPro" id="IPR002645">
    <property type="entry name" value="STAS_dom"/>
</dbReference>
<dbReference type="KEGG" id="mei:Msip34_0259"/>
<feature type="domain" description="STAS" evidence="1">
    <location>
        <begin position="1"/>
        <end position="97"/>
    </location>
</feature>
<dbReference type="eggNOG" id="COG3113">
    <property type="taxonomic scope" value="Bacteria"/>
</dbReference>
<dbReference type="PANTHER" id="PTHR35849">
    <property type="entry name" value="BLR2341 PROTEIN"/>
    <property type="match status" value="1"/>
</dbReference>
<dbReference type="InterPro" id="IPR036513">
    <property type="entry name" value="STAS_dom_sf"/>
</dbReference>
<dbReference type="STRING" id="582744.Msip34_0259"/>
<dbReference type="Pfam" id="PF13466">
    <property type="entry name" value="STAS_2"/>
    <property type="match status" value="1"/>
</dbReference>
<dbReference type="Proteomes" id="UP000002743">
    <property type="component" value="Chromosome"/>
</dbReference>
<reference evidence="3" key="1">
    <citation type="submission" date="2009-07" db="EMBL/GenBank/DDBJ databases">
        <title>Complete sequence of chromosome of Methylovorus sp. SIP3-4.</title>
        <authorList>
            <person name="Lucas S."/>
            <person name="Copeland A."/>
            <person name="Lapidus A."/>
            <person name="Glavina del Rio T."/>
            <person name="Tice H."/>
            <person name="Bruce D."/>
            <person name="Goodwin L."/>
            <person name="Pitluck S."/>
            <person name="Clum A."/>
            <person name="Larimer F."/>
            <person name="Land M."/>
            <person name="Hauser L."/>
            <person name="Kyrpides N."/>
            <person name="Mikhailova N."/>
            <person name="Kayluzhnaya M."/>
            <person name="Chistoserdova L."/>
        </authorList>
    </citation>
    <scope>NUCLEOTIDE SEQUENCE [LARGE SCALE GENOMIC DNA]</scope>
    <source>
        <strain evidence="3">SIP3-4</strain>
    </source>
</reference>
<accession>C6X8N8</accession>
<dbReference type="PROSITE" id="PS50801">
    <property type="entry name" value="STAS"/>
    <property type="match status" value="1"/>
</dbReference>
<dbReference type="SUPFAM" id="SSF52091">
    <property type="entry name" value="SpoIIaa-like"/>
    <property type="match status" value="1"/>
</dbReference>
<keyword evidence="3" id="KW-1185">Reference proteome</keyword>
<reference evidence="2 3" key="2">
    <citation type="journal article" date="2011" name="J. Bacteriol.">
        <title>Genomes of three methylotrophs from a single niche uncover genetic and metabolic divergence of Methylophilaceae.</title>
        <authorList>
            <person name="Lapidus A."/>
            <person name="Clum A."/>
            <person name="Labutti K."/>
            <person name="Kaluzhnaya M.G."/>
            <person name="Lim S."/>
            <person name="Beck D.A."/>
            <person name="Glavina Del Rio T."/>
            <person name="Nolan M."/>
            <person name="Mavromatis K."/>
            <person name="Huntemann M."/>
            <person name="Lucas S."/>
            <person name="Lidstrom M.E."/>
            <person name="Ivanova N."/>
            <person name="Chistoserdova L."/>
        </authorList>
    </citation>
    <scope>NUCLEOTIDE SEQUENCE [LARGE SCALE GENOMIC DNA]</scope>
    <source>
        <strain evidence="2 3">SIP3-4</strain>
    </source>
</reference>
<proteinExistence type="predicted"/>
<sequence length="97" mass="10927">MTQIISEGQRWQVQGDMTMPQVNKLLAQSQALPMADRLEVDLSAVSDVDTATISVLFEWLRRAQDQKCELKFIHFPKNLTSLTTLYGVLDLIPHVAA</sequence>
<evidence type="ECO:0000313" key="2">
    <source>
        <dbReference type="EMBL" id="ACT49508.1"/>
    </source>
</evidence>
<dbReference type="HOGENOM" id="CLU_115403_13_3_4"/>
<dbReference type="PANTHER" id="PTHR35849:SF2">
    <property type="entry name" value="BLR2341 PROTEIN"/>
    <property type="match status" value="1"/>
</dbReference>
<evidence type="ECO:0000313" key="3">
    <source>
        <dbReference type="Proteomes" id="UP000002743"/>
    </source>
</evidence>
<name>C6X8N8_METGS</name>
<dbReference type="InterPro" id="IPR052746">
    <property type="entry name" value="MlaB_ABC_Transporter"/>
</dbReference>